<accession>A0AA39WAC3</accession>
<keyword evidence="3" id="KW-1185">Reference proteome</keyword>
<feature type="transmembrane region" description="Helical" evidence="1">
    <location>
        <begin position="96"/>
        <end position="113"/>
    </location>
</feature>
<proteinExistence type="predicted"/>
<evidence type="ECO:0000313" key="2">
    <source>
        <dbReference type="EMBL" id="KAK0609928.1"/>
    </source>
</evidence>
<evidence type="ECO:0000256" key="1">
    <source>
        <dbReference type="SAM" id="Phobius"/>
    </source>
</evidence>
<comment type="caution">
    <text evidence="2">The sequence shown here is derived from an EMBL/GenBank/DDBJ whole genome shotgun (WGS) entry which is preliminary data.</text>
</comment>
<feature type="transmembrane region" description="Helical" evidence="1">
    <location>
        <begin position="6"/>
        <end position="25"/>
    </location>
</feature>
<evidence type="ECO:0000313" key="3">
    <source>
        <dbReference type="Proteomes" id="UP001174934"/>
    </source>
</evidence>
<sequence length="116" mass="13700">MASASLYAWHPPSICLNMVCFSFLFPFFLRPLALVPWILLGYFHHYYLLILLGFFFHVGYCIDTGYIYTFLGGVCLFCSFSFRMWRGLRSGRWRHFSTLVWLVVIMVFLSSQRDIS</sequence>
<feature type="transmembrane region" description="Helical" evidence="1">
    <location>
        <begin position="37"/>
        <end position="60"/>
    </location>
</feature>
<keyword evidence="1" id="KW-1133">Transmembrane helix</keyword>
<feature type="transmembrane region" description="Helical" evidence="1">
    <location>
        <begin position="66"/>
        <end position="84"/>
    </location>
</feature>
<gene>
    <name evidence="2" type="ORF">B0T17DRAFT_545549</name>
</gene>
<organism evidence="2 3">
    <name type="scientific">Bombardia bombarda</name>
    <dbReference type="NCBI Taxonomy" id="252184"/>
    <lineage>
        <taxon>Eukaryota</taxon>
        <taxon>Fungi</taxon>
        <taxon>Dikarya</taxon>
        <taxon>Ascomycota</taxon>
        <taxon>Pezizomycotina</taxon>
        <taxon>Sordariomycetes</taxon>
        <taxon>Sordariomycetidae</taxon>
        <taxon>Sordariales</taxon>
        <taxon>Lasiosphaeriaceae</taxon>
        <taxon>Bombardia</taxon>
    </lineage>
</organism>
<dbReference type="AlphaFoldDB" id="A0AA39WAC3"/>
<name>A0AA39WAC3_9PEZI</name>
<reference evidence="2" key="1">
    <citation type="submission" date="2023-06" db="EMBL/GenBank/DDBJ databases">
        <title>Genome-scale phylogeny and comparative genomics of the fungal order Sordariales.</title>
        <authorList>
            <consortium name="Lawrence Berkeley National Laboratory"/>
            <person name="Hensen N."/>
            <person name="Bonometti L."/>
            <person name="Westerberg I."/>
            <person name="Brannstrom I.O."/>
            <person name="Guillou S."/>
            <person name="Cros-Aarteil S."/>
            <person name="Calhoun S."/>
            <person name="Haridas S."/>
            <person name="Kuo A."/>
            <person name="Mondo S."/>
            <person name="Pangilinan J."/>
            <person name="Riley R."/>
            <person name="LaButti K."/>
            <person name="Andreopoulos B."/>
            <person name="Lipzen A."/>
            <person name="Chen C."/>
            <person name="Yanf M."/>
            <person name="Daum C."/>
            <person name="Ng V."/>
            <person name="Clum A."/>
            <person name="Steindorff A."/>
            <person name="Ohm R."/>
            <person name="Martin F."/>
            <person name="Silar P."/>
            <person name="Natvig D."/>
            <person name="Lalanne C."/>
            <person name="Gautier V."/>
            <person name="Ament-velasquez S.L."/>
            <person name="Kruys A."/>
            <person name="Hutchinson M.I."/>
            <person name="Powell A.J."/>
            <person name="Barry K."/>
            <person name="Miller A.N."/>
            <person name="Grigoriev I.V."/>
            <person name="Debuchy R."/>
            <person name="Gladieux P."/>
            <person name="Thoren M.H."/>
            <person name="Johannesson H."/>
        </authorList>
    </citation>
    <scope>NUCLEOTIDE SEQUENCE</scope>
    <source>
        <strain evidence="2">SMH3391-2</strain>
    </source>
</reference>
<keyword evidence="1" id="KW-0472">Membrane</keyword>
<protein>
    <submittedName>
        <fullName evidence="2">Uncharacterized protein</fullName>
    </submittedName>
</protein>
<dbReference type="EMBL" id="JAULSR010000011">
    <property type="protein sequence ID" value="KAK0609928.1"/>
    <property type="molecule type" value="Genomic_DNA"/>
</dbReference>
<dbReference type="Proteomes" id="UP001174934">
    <property type="component" value="Unassembled WGS sequence"/>
</dbReference>
<keyword evidence="1" id="KW-0812">Transmembrane</keyword>